<proteinExistence type="predicted"/>
<accession>A0A914D5I3</accession>
<dbReference type="Gene3D" id="3.10.100.10">
    <property type="entry name" value="Mannose-Binding Protein A, subunit A"/>
    <property type="match status" value="1"/>
</dbReference>
<dbReference type="InterPro" id="IPR016186">
    <property type="entry name" value="C-type_lectin-like/link_sf"/>
</dbReference>
<dbReference type="SUPFAM" id="SSF56436">
    <property type="entry name" value="C-type lectin-like"/>
    <property type="match status" value="1"/>
</dbReference>
<evidence type="ECO:0000313" key="1">
    <source>
        <dbReference type="Proteomes" id="UP000887540"/>
    </source>
</evidence>
<sequence>MVKSGPEPLGLYVILKNGGEPNTPVWTCGAGFSCLGPYGTNCGDPYWGWQDGRIFNYTNFDSSTSCSYLPDCGIAMVPSTGKWITTYGNVARPVICEFIWIG</sequence>
<dbReference type="PROSITE" id="PS51257">
    <property type="entry name" value="PROKAR_LIPOPROTEIN"/>
    <property type="match status" value="1"/>
</dbReference>
<keyword evidence="1" id="KW-1185">Reference proteome</keyword>
<dbReference type="Proteomes" id="UP000887540">
    <property type="component" value="Unplaced"/>
</dbReference>
<name>A0A914D5I3_9BILA</name>
<dbReference type="WBParaSite" id="ACRNAN_scaffold19461.g23004.t1">
    <property type="protein sequence ID" value="ACRNAN_scaffold19461.g23004.t1"/>
    <property type="gene ID" value="ACRNAN_scaffold19461.g23004"/>
</dbReference>
<dbReference type="AlphaFoldDB" id="A0A914D5I3"/>
<evidence type="ECO:0000313" key="2">
    <source>
        <dbReference type="WBParaSite" id="ACRNAN_scaffold19461.g23004.t1"/>
    </source>
</evidence>
<reference evidence="2" key="1">
    <citation type="submission" date="2022-11" db="UniProtKB">
        <authorList>
            <consortium name="WormBaseParasite"/>
        </authorList>
    </citation>
    <scope>IDENTIFICATION</scope>
</reference>
<dbReference type="InterPro" id="IPR016187">
    <property type="entry name" value="CTDL_fold"/>
</dbReference>
<protein>
    <submittedName>
        <fullName evidence="2">Uncharacterized protein</fullName>
    </submittedName>
</protein>
<organism evidence="1 2">
    <name type="scientific">Acrobeloides nanus</name>
    <dbReference type="NCBI Taxonomy" id="290746"/>
    <lineage>
        <taxon>Eukaryota</taxon>
        <taxon>Metazoa</taxon>
        <taxon>Ecdysozoa</taxon>
        <taxon>Nematoda</taxon>
        <taxon>Chromadorea</taxon>
        <taxon>Rhabditida</taxon>
        <taxon>Tylenchina</taxon>
        <taxon>Cephalobomorpha</taxon>
        <taxon>Cephaloboidea</taxon>
        <taxon>Cephalobidae</taxon>
        <taxon>Acrobeloides</taxon>
    </lineage>
</organism>
<dbReference type="CDD" id="cd00037">
    <property type="entry name" value="CLECT"/>
    <property type="match status" value="1"/>
</dbReference>